<keyword evidence="4" id="KW-0408">Iron</keyword>
<feature type="domain" description="Radical SAM core" evidence="6">
    <location>
        <begin position="1"/>
        <end position="205"/>
    </location>
</feature>
<dbReference type="CDD" id="cd01335">
    <property type="entry name" value="Radical_SAM"/>
    <property type="match status" value="1"/>
</dbReference>
<evidence type="ECO:0000256" key="1">
    <source>
        <dbReference type="ARBA" id="ARBA00001966"/>
    </source>
</evidence>
<evidence type="ECO:0000313" key="8">
    <source>
        <dbReference type="Proteomes" id="UP001210678"/>
    </source>
</evidence>
<keyword evidence="3" id="KW-0479">Metal-binding</keyword>
<dbReference type="SFLD" id="SFLDG01067">
    <property type="entry name" value="SPASM/twitch_domain_containing"/>
    <property type="match status" value="1"/>
</dbReference>
<dbReference type="SUPFAM" id="SSF102114">
    <property type="entry name" value="Radical SAM enzymes"/>
    <property type="match status" value="1"/>
</dbReference>
<keyword evidence="8" id="KW-1185">Reference proteome</keyword>
<dbReference type="RefSeq" id="WP_272131787.1">
    <property type="nucleotide sequence ID" value="NZ_JAQLOI010000001.1"/>
</dbReference>
<dbReference type="Pfam" id="PF04055">
    <property type="entry name" value="Radical_SAM"/>
    <property type="match status" value="1"/>
</dbReference>
<evidence type="ECO:0000259" key="6">
    <source>
        <dbReference type="PROSITE" id="PS51918"/>
    </source>
</evidence>
<evidence type="ECO:0000256" key="5">
    <source>
        <dbReference type="ARBA" id="ARBA00023014"/>
    </source>
</evidence>
<dbReference type="PANTHER" id="PTHR11228">
    <property type="entry name" value="RADICAL SAM DOMAIN PROTEIN"/>
    <property type="match status" value="1"/>
</dbReference>
<evidence type="ECO:0000256" key="3">
    <source>
        <dbReference type="ARBA" id="ARBA00022723"/>
    </source>
</evidence>
<sequence length="280" mass="31977">MKSEITIDYMLTSKCNLKCPFCYGPSTEIADIEVESHKKILKGIKDSGVKKVIFAGGEPTLYRHFDEIINYACLVGLDVSIQTNASYPSRLIRLTDNFEWIAIPIDGVEDETQLYHRTSKKHFKRSIELIKKLNLSGFNNIKVGTVLTKRNIDEIPKIYEALSKFDIGIWKLYMLRPRGNAVNILDDVSIDYNYVKAVIDTIKTEHNNKFEIYLSNYTGNDNYLIVDPDSQMISVSSSGEKKHGFLMDEGCFDNNIFNSAIEHIDNDKNIHNSKLSFPGW</sequence>
<reference evidence="7 8" key="1">
    <citation type="submission" date="2023-01" db="EMBL/GenBank/DDBJ databases">
        <title>Vibrio sp. KJ40-1 sp.nov, isolated from marine algae.</title>
        <authorList>
            <person name="Butt M."/>
            <person name="Kim J.M.J."/>
            <person name="Jeon C.O.C."/>
        </authorList>
    </citation>
    <scope>NUCLEOTIDE SEQUENCE [LARGE SCALE GENOMIC DNA]</scope>
    <source>
        <strain evidence="7 8">KJ40-1</strain>
    </source>
</reference>
<gene>
    <name evidence="7" type="ORF">PGX00_00155</name>
</gene>
<comment type="cofactor">
    <cofactor evidence="1">
        <name>[4Fe-4S] cluster</name>
        <dbReference type="ChEBI" id="CHEBI:49883"/>
    </cofactor>
</comment>
<comment type="caution">
    <text evidence="7">The sequence shown here is derived from an EMBL/GenBank/DDBJ whole genome shotgun (WGS) entry which is preliminary data.</text>
</comment>
<evidence type="ECO:0000313" key="7">
    <source>
        <dbReference type="EMBL" id="MDB1122248.1"/>
    </source>
</evidence>
<proteinExistence type="predicted"/>
<dbReference type="Gene3D" id="3.20.20.70">
    <property type="entry name" value="Aldolase class I"/>
    <property type="match status" value="1"/>
</dbReference>
<dbReference type="PROSITE" id="PS51918">
    <property type="entry name" value="RADICAL_SAM"/>
    <property type="match status" value="1"/>
</dbReference>
<name>A0ABT4YM43_9VIBR</name>
<keyword evidence="2" id="KW-0949">S-adenosyl-L-methionine</keyword>
<dbReference type="InterPro" id="IPR013785">
    <property type="entry name" value="Aldolase_TIM"/>
</dbReference>
<evidence type="ECO:0000256" key="4">
    <source>
        <dbReference type="ARBA" id="ARBA00023004"/>
    </source>
</evidence>
<dbReference type="InterPro" id="IPR050377">
    <property type="entry name" value="Radical_SAM_PqqE_MftC-like"/>
</dbReference>
<dbReference type="SFLD" id="SFLDS00029">
    <property type="entry name" value="Radical_SAM"/>
    <property type="match status" value="1"/>
</dbReference>
<dbReference type="InterPro" id="IPR058240">
    <property type="entry name" value="rSAM_sf"/>
</dbReference>
<dbReference type="InterPro" id="IPR007197">
    <property type="entry name" value="rSAM"/>
</dbReference>
<evidence type="ECO:0000256" key="2">
    <source>
        <dbReference type="ARBA" id="ARBA00022691"/>
    </source>
</evidence>
<dbReference type="PANTHER" id="PTHR11228:SF7">
    <property type="entry name" value="PQQA PEPTIDE CYCLASE"/>
    <property type="match status" value="1"/>
</dbReference>
<dbReference type="Proteomes" id="UP001210678">
    <property type="component" value="Unassembled WGS sequence"/>
</dbReference>
<accession>A0ABT4YM43</accession>
<keyword evidence="5" id="KW-0411">Iron-sulfur</keyword>
<dbReference type="EMBL" id="JAQLOI010000001">
    <property type="protein sequence ID" value="MDB1122248.1"/>
    <property type="molecule type" value="Genomic_DNA"/>
</dbReference>
<protein>
    <submittedName>
        <fullName evidence="7">Radical SAM protein</fullName>
    </submittedName>
</protein>
<organism evidence="7 8">
    <name type="scientific">Vibrio algarum</name>
    <dbReference type="NCBI Taxonomy" id="3020714"/>
    <lineage>
        <taxon>Bacteria</taxon>
        <taxon>Pseudomonadati</taxon>
        <taxon>Pseudomonadota</taxon>
        <taxon>Gammaproteobacteria</taxon>
        <taxon>Vibrionales</taxon>
        <taxon>Vibrionaceae</taxon>
        <taxon>Vibrio</taxon>
    </lineage>
</organism>